<dbReference type="EMBL" id="LQYI01000036">
    <property type="protein sequence ID" value="KYC70525.1"/>
    <property type="molecule type" value="Genomic_DNA"/>
</dbReference>
<dbReference type="PATRIC" id="fig|1398.27.peg.3343"/>
<reference evidence="1 2" key="1">
    <citation type="submission" date="2016-01" db="EMBL/GenBank/DDBJ databases">
        <title>Genome Sequences of Twelve Sporeforming Bacillus Species Isolated from Foods.</title>
        <authorList>
            <person name="Berendsen E.M."/>
            <person name="Wells-Bennik M.H."/>
            <person name="Krawcyk A.O."/>
            <person name="De Jong A."/>
            <person name="Holsappel S."/>
            <person name="Eijlander R.T."/>
            <person name="Kuipers O.P."/>
        </authorList>
    </citation>
    <scope>NUCLEOTIDE SEQUENCE [LARGE SCALE GENOMIC DNA]</scope>
    <source>
        <strain evidence="1 2">B4099</strain>
    </source>
</reference>
<name>A0A150KG59_HEYCO</name>
<dbReference type="AlphaFoldDB" id="A0A150KG59"/>
<gene>
    <name evidence="1" type="ORF">B4099_0639</name>
</gene>
<evidence type="ECO:0000313" key="1">
    <source>
        <dbReference type="EMBL" id="KYC70525.1"/>
    </source>
</evidence>
<dbReference type="Proteomes" id="UP000075304">
    <property type="component" value="Unassembled WGS sequence"/>
</dbReference>
<proteinExistence type="predicted"/>
<accession>A0A150KG59</accession>
<comment type="caution">
    <text evidence="1">The sequence shown here is derived from an EMBL/GenBank/DDBJ whole genome shotgun (WGS) entry which is preliminary data.</text>
</comment>
<protein>
    <submittedName>
        <fullName evidence="1">Uncharacterized protein</fullName>
    </submittedName>
</protein>
<organism evidence="1 2">
    <name type="scientific">Heyndrickxia coagulans</name>
    <name type="common">Weizmannia coagulans</name>
    <dbReference type="NCBI Taxonomy" id="1398"/>
    <lineage>
        <taxon>Bacteria</taxon>
        <taxon>Bacillati</taxon>
        <taxon>Bacillota</taxon>
        <taxon>Bacilli</taxon>
        <taxon>Bacillales</taxon>
        <taxon>Bacillaceae</taxon>
        <taxon>Heyndrickxia</taxon>
    </lineage>
</organism>
<sequence length="51" mass="5558">MFKRSGRHLKTGLFSGHTGIRAAPRNTAFCAGIGLYRFLQGDGRMAVANFT</sequence>
<evidence type="ECO:0000313" key="2">
    <source>
        <dbReference type="Proteomes" id="UP000075304"/>
    </source>
</evidence>